<evidence type="ECO:0000256" key="1">
    <source>
        <dbReference type="ARBA" id="ARBA00001974"/>
    </source>
</evidence>
<keyword evidence="4" id="KW-0274">FAD</keyword>
<keyword evidence="11" id="KW-1185">Reference proteome</keyword>
<dbReference type="FunFam" id="3.50.50.100:FF:000010">
    <property type="entry name" value="Alternative NAD(P)H-ubiquinone oxidoreductase C1, chloroplastic/mitochondrial"/>
    <property type="match status" value="1"/>
</dbReference>
<keyword evidence="5" id="KW-0521">NADP</keyword>
<gene>
    <name evidence="10" type="ORF">DXZ20_08380</name>
</gene>
<protein>
    <recommendedName>
        <fullName evidence="8">demethylphylloquinone reductase</fullName>
        <ecNumber evidence="8">1.6.5.12</ecNumber>
    </recommendedName>
</protein>
<dbReference type="RefSeq" id="WP_163662610.1">
    <property type="nucleotide sequence ID" value="NZ_QXHD01000004.1"/>
</dbReference>
<dbReference type="Proteomes" id="UP000481033">
    <property type="component" value="Unassembled WGS sequence"/>
</dbReference>
<dbReference type="PRINTS" id="PR00411">
    <property type="entry name" value="PNDRDTASEI"/>
</dbReference>
<sequence>MAVSNQRVVILGGGFGGLYTALALSKLPWDKAIKPEITLVDQRDRFLFAPLLYELVTDELQTWEIAPPYAELLAGTGIKFHQSGVSGIDAVANSVCLQDDAVLPYDYLVLALGGETPMDMAPGVKEYAIAFRTLSDAYALKERLRELEASDADQIRVAVVGGGYSGVELVCKLAERLGERGRLRIVERGTAILQNSPEFNQKAAQDALTDKGIWIDYETTVTEIDVDTISLKYKDQVDVLPVDLVLWTVGNQVNPLIASLPFDKNEHQQLKIQPTLQLLNQGHIFALGDLADGQDADGNKVPTTAQAALQQADYTAWNIWAALTGRPPLPFRYQHLGEMMTLGSDTATLTGLGLKLDGTAAHIVRRLTYLYRMPTFEHQLRVGLNWISQPLRELLSAS</sequence>
<evidence type="ECO:0000256" key="3">
    <source>
        <dbReference type="ARBA" id="ARBA00022630"/>
    </source>
</evidence>
<evidence type="ECO:0000256" key="2">
    <source>
        <dbReference type="ARBA" id="ARBA00005272"/>
    </source>
</evidence>
<proteinExistence type="inferred from homology"/>
<comment type="cofactor">
    <cofactor evidence="1">
        <name>FAD</name>
        <dbReference type="ChEBI" id="CHEBI:57692"/>
    </cofactor>
</comment>
<accession>A0A6M0RHE4</accession>
<organism evidence="10 11">
    <name type="scientific">Adonisia turfae CCMR0081</name>
    <dbReference type="NCBI Taxonomy" id="2292702"/>
    <lineage>
        <taxon>Bacteria</taxon>
        <taxon>Bacillati</taxon>
        <taxon>Cyanobacteriota</taxon>
        <taxon>Adonisia</taxon>
        <taxon>Adonisia turfae</taxon>
    </lineage>
</organism>
<keyword evidence="6" id="KW-0560">Oxidoreductase</keyword>
<evidence type="ECO:0000259" key="9">
    <source>
        <dbReference type="Pfam" id="PF07992"/>
    </source>
</evidence>
<dbReference type="PANTHER" id="PTHR42913">
    <property type="entry name" value="APOPTOSIS-INDUCING FACTOR 1"/>
    <property type="match status" value="1"/>
</dbReference>
<name>A0A6M0RHE4_9CYAN</name>
<evidence type="ECO:0000256" key="7">
    <source>
        <dbReference type="ARBA" id="ARBA00052971"/>
    </source>
</evidence>
<dbReference type="AlphaFoldDB" id="A0A6M0RHE4"/>
<evidence type="ECO:0000256" key="6">
    <source>
        <dbReference type="ARBA" id="ARBA00023002"/>
    </source>
</evidence>
<dbReference type="GO" id="GO:0019646">
    <property type="term" value="P:aerobic electron transport chain"/>
    <property type="evidence" value="ECO:0007669"/>
    <property type="project" value="TreeGrafter"/>
</dbReference>
<evidence type="ECO:0000256" key="5">
    <source>
        <dbReference type="ARBA" id="ARBA00022857"/>
    </source>
</evidence>
<dbReference type="GO" id="GO:0003955">
    <property type="term" value="F:NAD(P)H dehydrogenase (quinone) activity"/>
    <property type="evidence" value="ECO:0007669"/>
    <property type="project" value="TreeGrafter"/>
</dbReference>
<dbReference type="Pfam" id="PF07992">
    <property type="entry name" value="Pyr_redox_2"/>
    <property type="match status" value="1"/>
</dbReference>
<dbReference type="PRINTS" id="PR00368">
    <property type="entry name" value="FADPNR"/>
</dbReference>
<reference evidence="10 11" key="1">
    <citation type="journal article" date="2020" name="Microb. Ecol.">
        <title>Ecogenomics of the Marine Benthic Filamentous Cyanobacterium Adonisia.</title>
        <authorList>
            <person name="Walter J.M."/>
            <person name="Coutinho F.H."/>
            <person name="Leomil L."/>
            <person name="Hargreaves P.I."/>
            <person name="Campeao M.E."/>
            <person name="Vieira V.V."/>
            <person name="Silva B.S."/>
            <person name="Fistarol G.O."/>
            <person name="Salomon P.S."/>
            <person name="Sawabe T."/>
            <person name="Mino S."/>
            <person name="Hosokawa M."/>
            <person name="Miyashita H."/>
            <person name="Maruyama F."/>
            <person name="van Verk M.C."/>
            <person name="Dutilh B.E."/>
            <person name="Thompson C.C."/>
            <person name="Thompson F.L."/>
        </authorList>
    </citation>
    <scope>NUCLEOTIDE SEQUENCE [LARGE SCALE GENOMIC DNA]</scope>
    <source>
        <strain evidence="10 11">CCMR0081</strain>
    </source>
</reference>
<dbReference type="EMBL" id="QXHD01000004">
    <property type="protein sequence ID" value="NEZ55687.1"/>
    <property type="molecule type" value="Genomic_DNA"/>
</dbReference>
<evidence type="ECO:0000256" key="4">
    <source>
        <dbReference type="ARBA" id="ARBA00022827"/>
    </source>
</evidence>
<dbReference type="SUPFAM" id="SSF51905">
    <property type="entry name" value="FAD/NAD(P)-binding domain"/>
    <property type="match status" value="2"/>
</dbReference>
<comment type="similarity">
    <text evidence="2">Belongs to the NADH dehydrogenase family.</text>
</comment>
<dbReference type="InterPro" id="IPR051169">
    <property type="entry name" value="NADH-Q_oxidoreductase"/>
</dbReference>
<keyword evidence="3" id="KW-0285">Flavoprotein</keyword>
<evidence type="ECO:0000313" key="11">
    <source>
        <dbReference type="Proteomes" id="UP000481033"/>
    </source>
</evidence>
<dbReference type="Gene3D" id="3.50.50.100">
    <property type="match status" value="1"/>
</dbReference>
<comment type="catalytic activity">
    <reaction evidence="7">
        <text>demethylphylloquinone + NADPH + H(+) = demethylphylloquinol + NADP(+)</text>
        <dbReference type="Rhea" id="RHEA:47744"/>
        <dbReference type="ChEBI" id="CHEBI:15378"/>
        <dbReference type="ChEBI" id="CHEBI:31087"/>
        <dbReference type="ChEBI" id="CHEBI:57783"/>
        <dbReference type="ChEBI" id="CHEBI:58349"/>
        <dbReference type="ChEBI" id="CHEBI:87844"/>
        <dbReference type="EC" id="1.6.5.12"/>
    </reaction>
</comment>
<evidence type="ECO:0000313" key="10">
    <source>
        <dbReference type="EMBL" id="NEZ55687.1"/>
    </source>
</evidence>
<dbReference type="EC" id="1.6.5.12" evidence="8"/>
<dbReference type="PANTHER" id="PTHR42913:SF4">
    <property type="entry name" value="ALTERNATIVE NAD(P)H-UBIQUINONE OXIDOREDUCTASE C1, CHLOROPLASTIC_MITOCHONDRIAL"/>
    <property type="match status" value="1"/>
</dbReference>
<evidence type="ECO:0000256" key="8">
    <source>
        <dbReference type="ARBA" id="ARBA00066844"/>
    </source>
</evidence>
<dbReference type="InterPro" id="IPR023753">
    <property type="entry name" value="FAD/NAD-binding_dom"/>
</dbReference>
<dbReference type="InterPro" id="IPR036188">
    <property type="entry name" value="FAD/NAD-bd_sf"/>
</dbReference>
<feature type="domain" description="FAD/NAD(P)-binding" evidence="9">
    <location>
        <begin position="7"/>
        <end position="312"/>
    </location>
</feature>
<comment type="caution">
    <text evidence="10">The sequence shown here is derived from an EMBL/GenBank/DDBJ whole genome shotgun (WGS) entry which is preliminary data.</text>
</comment>